<dbReference type="GeneID" id="64623604"/>
<dbReference type="Proteomes" id="UP000807769">
    <property type="component" value="Unassembled WGS sequence"/>
</dbReference>
<keyword evidence="2" id="KW-1185">Reference proteome</keyword>
<proteinExistence type="predicted"/>
<evidence type="ECO:0000313" key="1">
    <source>
        <dbReference type="EMBL" id="KAG1803957.1"/>
    </source>
</evidence>
<comment type="caution">
    <text evidence="1">The sequence shown here is derived from an EMBL/GenBank/DDBJ whole genome shotgun (WGS) entry which is preliminary data.</text>
</comment>
<evidence type="ECO:0000313" key="2">
    <source>
        <dbReference type="Proteomes" id="UP000807769"/>
    </source>
</evidence>
<name>A0A9P7DVJ2_9AGAM</name>
<sequence length="146" mass="16654">FAPQLLFVNTHKHKDTKNYSKLNSMVFNIKPDVCMYPNGCEPSSPNCDVSATEIIIEFKWSPSHNAFRHPGADTLMSQTEKGMDTLGQIMCYSAAQLNTQFHTHVFSVFIMCGCAWIIRWDREGAIITSAIDYNNKPDLADFFHHY</sequence>
<dbReference type="OrthoDB" id="2739948at2759"/>
<organism evidence="1 2">
    <name type="scientific">Suillus subaureus</name>
    <dbReference type="NCBI Taxonomy" id="48587"/>
    <lineage>
        <taxon>Eukaryota</taxon>
        <taxon>Fungi</taxon>
        <taxon>Dikarya</taxon>
        <taxon>Basidiomycota</taxon>
        <taxon>Agaricomycotina</taxon>
        <taxon>Agaricomycetes</taxon>
        <taxon>Agaricomycetidae</taxon>
        <taxon>Boletales</taxon>
        <taxon>Suillineae</taxon>
        <taxon>Suillaceae</taxon>
        <taxon>Suillus</taxon>
    </lineage>
</organism>
<reference evidence="1" key="1">
    <citation type="journal article" date="2020" name="New Phytol.">
        <title>Comparative genomics reveals dynamic genome evolution in host specialist ectomycorrhizal fungi.</title>
        <authorList>
            <person name="Lofgren L.A."/>
            <person name="Nguyen N.H."/>
            <person name="Vilgalys R."/>
            <person name="Ruytinx J."/>
            <person name="Liao H.L."/>
            <person name="Branco S."/>
            <person name="Kuo A."/>
            <person name="LaButti K."/>
            <person name="Lipzen A."/>
            <person name="Andreopoulos W."/>
            <person name="Pangilinan J."/>
            <person name="Riley R."/>
            <person name="Hundley H."/>
            <person name="Na H."/>
            <person name="Barry K."/>
            <person name="Grigoriev I.V."/>
            <person name="Stajich J.E."/>
            <person name="Kennedy P.G."/>
        </authorList>
    </citation>
    <scope>NUCLEOTIDE SEQUENCE</scope>
    <source>
        <strain evidence="1">MN1</strain>
    </source>
</reference>
<gene>
    <name evidence="1" type="ORF">BJ212DRAFT_1240749</name>
</gene>
<evidence type="ECO:0008006" key="3">
    <source>
        <dbReference type="Google" id="ProtNLM"/>
    </source>
</evidence>
<dbReference type="AlphaFoldDB" id="A0A9P7DVJ2"/>
<accession>A0A9P7DVJ2</accession>
<feature type="non-terminal residue" evidence="1">
    <location>
        <position position="146"/>
    </location>
</feature>
<protein>
    <recommendedName>
        <fullName evidence="3">Fungal-type protein kinase domain-containing protein</fullName>
    </recommendedName>
</protein>
<dbReference type="EMBL" id="JABBWG010000064">
    <property type="protein sequence ID" value="KAG1803957.1"/>
    <property type="molecule type" value="Genomic_DNA"/>
</dbReference>
<dbReference type="RefSeq" id="XP_041186655.1">
    <property type="nucleotide sequence ID" value="XM_041329587.1"/>
</dbReference>
<feature type="non-terminal residue" evidence="1">
    <location>
        <position position="1"/>
    </location>
</feature>